<evidence type="ECO:0000256" key="2">
    <source>
        <dbReference type="SAM" id="MobiDB-lite"/>
    </source>
</evidence>
<dbReference type="SUPFAM" id="SSF102405">
    <property type="entry name" value="MCP/YpsA-like"/>
    <property type="match status" value="1"/>
</dbReference>
<dbReference type="PANTHER" id="PTHR43022:SF1">
    <property type="entry name" value="PROTEIN SMF"/>
    <property type="match status" value="1"/>
</dbReference>
<dbReference type="GO" id="GO:0009294">
    <property type="term" value="P:DNA-mediated transformation"/>
    <property type="evidence" value="ECO:0007669"/>
    <property type="project" value="InterPro"/>
</dbReference>
<dbReference type="NCBIfam" id="TIGR00732">
    <property type="entry name" value="dprA"/>
    <property type="match status" value="1"/>
</dbReference>
<comment type="similarity">
    <text evidence="1">Belongs to the DprA/Smf family.</text>
</comment>
<dbReference type="Proteomes" id="UP000236197">
    <property type="component" value="Unassembled WGS sequence"/>
</dbReference>
<dbReference type="OrthoDB" id="9785707at2"/>
<feature type="domain" description="Smf/DprA SLOG" evidence="3">
    <location>
        <begin position="27"/>
        <end position="231"/>
    </location>
</feature>
<dbReference type="InterPro" id="IPR003488">
    <property type="entry name" value="DprA"/>
</dbReference>
<keyword evidence="5" id="KW-1185">Reference proteome</keyword>
<dbReference type="InterPro" id="IPR057666">
    <property type="entry name" value="DrpA_SLOG"/>
</dbReference>
<feature type="region of interest" description="Disordered" evidence="2">
    <location>
        <begin position="1"/>
        <end position="30"/>
    </location>
</feature>
<evidence type="ECO:0000259" key="3">
    <source>
        <dbReference type="Pfam" id="PF02481"/>
    </source>
</evidence>
<organism evidence="4 5">
    <name type="scientific">Enteroscipio rubneri</name>
    <dbReference type="NCBI Taxonomy" id="2070686"/>
    <lineage>
        <taxon>Bacteria</taxon>
        <taxon>Bacillati</taxon>
        <taxon>Actinomycetota</taxon>
        <taxon>Coriobacteriia</taxon>
        <taxon>Eggerthellales</taxon>
        <taxon>Eggerthellaceae</taxon>
        <taxon>Enteroscipio</taxon>
    </lineage>
</organism>
<accession>A0A2K2UD38</accession>
<dbReference type="PANTHER" id="PTHR43022">
    <property type="entry name" value="PROTEIN SMF"/>
    <property type="match status" value="1"/>
</dbReference>
<evidence type="ECO:0000256" key="1">
    <source>
        <dbReference type="ARBA" id="ARBA00006525"/>
    </source>
</evidence>
<gene>
    <name evidence="4" type="primary">dprA</name>
    <name evidence="4" type="ORF">C2L71_03955</name>
</gene>
<dbReference type="RefSeq" id="WP_103264648.1">
    <property type="nucleotide sequence ID" value="NZ_CAWVIN010000001.1"/>
</dbReference>
<evidence type="ECO:0000313" key="4">
    <source>
        <dbReference type="EMBL" id="PNV68169.1"/>
    </source>
</evidence>
<evidence type="ECO:0000313" key="5">
    <source>
        <dbReference type="Proteomes" id="UP000236197"/>
    </source>
</evidence>
<reference evidence="5" key="1">
    <citation type="submission" date="2018-01" db="EMBL/GenBank/DDBJ databases">
        <title>Rubneribacter badeniensis gen. nov., sp. nov., and Colonibacter rubneri, gen. nov., sp. nov., WGS of new members of the Eggerthellaceae.</title>
        <authorList>
            <person name="Danylec N."/>
            <person name="Stoll D.A."/>
            <person name="Doetsch A."/>
            <person name="Kulling S.E."/>
            <person name="Huch M."/>
        </authorList>
    </citation>
    <scope>NUCLEOTIDE SEQUENCE [LARGE SCALE GENOMIC DNA]</scope>
    <source>
        <strain evidence="5">ResAG-96</strain>
    </source>
</reference>
<comment type="caution">
    <text evidence="4">The sequence shown here is derived from an EMBL/GenBank/DDBJ whole genome shotgun (WGS) entry which is preliminary data.</text>
</comment>
<name>A0A2K2UD38_9ACTN</name>
<dbReference type="AlphaFoldDB" id="A0A2K2UD38"/>
<proteinExistence type="inferred from homology"/>
<protein>
    <submittedName>
        <fullName evidence="4">DNA-protecting protein DprA</fullName>
    </submittedName>
</protein>
<dbReference type="EMBL" id="PPEK01000003">
    <property type="protein sequence ID" value="PNV68169.1"/>
    <property type="molecule type" value="Genomic_DNA"/>
</dbReference>
<dbReference type="Gene3D" id="3.40.50.450">
    <property type="match status" value="1"/>
</dbReference>
<sequence length="321" mass="33607">MRTDSRLGVSPPSAGDLSKRSGGPRTVLARTDQGYPSALERAADPPERLYVAGAVDALEEGIAIVGARRSTPYGLGCAARFARAAAEHGVVVISGGARGCDAAAHRAAMEAGGRTVAFLGGGCDRPYPAEHEGLFRQIVASGGAVVSEHAWDEPPLPYRFRLRNRLIASLARATLIVEAGLPSGTFSTADEALAADRDVLVVPGAITSASSRGANRLLYQGATPIVDDEAFADALFSLFGCLKQECVSSFGETAAVAKADGPDDPIVEALRAQALNMEELYEIARAGCGRIDAREWLMERLVRAEGAGAIARYPDGRWGPC</sequence>
<dbReference type="Pfam" id="PF02481">
    <property type="entry name" value="DNA_processg_A"/>
    <property type="match status" value="1"/>
</dbReference>